<organism evidence="1 2">
    <name type="scientific">Nocardia elegans</name>
    <dbReference type="NCBI Taxonomy" id="300029"/>
    <lineage>
        <taxon>Bacteria</taxon>
        <taxon>Bacillati</taxon>
        <taxon>Actinomycetota</taxon>
        <taxon>Actinomycetes</taxon>
        <taxon>Mycobacteriales</taxon>
        <taxon>Nocardiaceae</taxon>
        <taxon>Nocardia</taxon>
    </lineage>
</organism>
<sequence>MYRNVFRRLTGRRLTEFERRNLRSCRPSAPVHTAALGAHLERRPGALH</sequence>
<name>A0ABW6TDT3_9NOCA</name>
<reference evidence="1 2" key="1">
    <citation type="submission" date="2024-10" db="EMBL/GenBank/DDBJ databases">
        <title>The Natural Products Discovery Center: Release of the First 8490 Sequenced Strains for Exploring Actinobacteria Biosynthetic Diversity.</title>
        <authorList>
            <person name="Kalkreuter E."/>
            <person name="Kautsar S.A."/>
            <person name="Yang D."/>
            <person name="Bader C.D."/>
            <person name="Teijaro C.N."/>
            <person name="Fluegel L."/>
            <person name="Davis C.M."/>
            <person name="Simpson J.R."/>
            <person name="Lauterbach L."/>
            <person name="Steele A.D."/>
            <person name="Gui C."/>
            <person name="Meng S."/>
            <person name="Li G."/>
            <person name="Viehrig K."/>
            <person name="Ye F."/>
            <person name="Su P."/>
            <person name="Kiefer A.F."/>
            <person name="Nichols A."/>
            <person name="Cepeda A.J."/>
            <person name="Yan W."/>
            <person name="Fan B."/>
            <person name="Jiang Y."/>
            <person name="Adhikari A."/>
            <person name="Zheng C.-J."/>
            <person name="Schuster L."/>
            <person name="Cowan T.M."/>
            <person name="Smanski M.J."/>
            <person name="Chevrette M.G."/>
            <person name="De Carvalho L.P.S."/>
            <person name="Shen B."/>
        </authorList>
    </citation>
    <scope>NUCLEOTIDE SEQUENCE [LARGE SCALE GENOMIC DNA]</scope>
    <source>
        <strain evidence="1 2">NPDC001867</strain>
    </source>
</reference>
<dbReference type="EMBL" id="JBIATK010000004">
    <property type="protein sequence ID" value="MFF4024320.1"/>
    <property type="molecule type" value="Genomic_DNA"/>
</dbReference>
<accession>A0ABW6TDT3</accession>
<gene>
    <name evidence="1" type="ORF">ACFYY5_15910</name>
</gene>
<dbReference type="RefSeq" id="WP_156055638.1">
    <property type="nucleotide sequence ID" value="NZ_JADLPS010000001.1"/>
</dbReference>
<protein>
    <submittedName>
        <fullName evidence="1">Uncharacterized protein</fullName>
    </submittedName>
</protein>
<dbReference type="Proteomes" id="UP001602089">
    <property type="component" value="Unassembled WGS sequence"/>
</dbReference>
<evidence type="ECO:0000313" key="2">
    <source>
        <dbReference type="Proteomes" id="UP001602089"/>
    </source>
</evidence>
<comment type="caution">
    <text evidence="1">The sequence shown here is derived from an EMBL/GenBank/DDBJ whole genome shotgun (WGS) entry which is preliminary data.</text>
</comment>
<proteinExistence type="predicted"/>
<keyword evidence="2" id="KW-1185">Reference proteome</keyword>
<evidence type="ECO:0000313" key="1">
    <source>
        <dbReference type="EMBL" id="MFF4024320.1"/>
    </source>
</evidence>